<protein>
    <submittedName>
        <fullName evidence="1">Uncharacterized protein</fullName>
    </submittedName>
</protein>
<dbReference type="Proteomes" id="UP001144256">
    <property type="component" value="Unassembled WGS sequence"/>
</dbReference>
<comment type="caution">
    <text evidence="1">The sequence shown here is derived from an EMBL/GenBank/DDBJ whole genome shotgun (WGS) entry which is preliminary data.</text>
</comment>
<accession>A0A9W5YFJ6</accession>
<reference evidence="1" key="1">
    <citation type="submission" date="2022-06" db="EMBL/GenBank/DDBJ databases">
        <title>Vallitalea longa sp. nov., an anaerobic bacterium isolated from marine sediment.</title>
        <authorList>
            <person name="Hirano S."/>
            <person name="Terahara T."/>
            <person name="Mori K."/>
            <person name="Hamada M."/>
            <person name="Matsumoto R."/>
            <person name="Kobayashi T."/>
        </authorList>
    </citation>
    <scope>NUCLEOTIDE SEQUENCE</scope>
    <source>
        <strain evidence="1">SH18-1</strain>
    </source>
</reference>
<evidence type="ECO:0000313" key="2">
    <source>
        <dbReference type="Proteomes" id="UP001144256"/>
    </source>
</evidence>
<gene>
    <name evidence="1" type="ORF">SH1V18_46090</name>
</gene>
<name>A0A9W5YFJ6_9FIRM</name>
<dbReference type="EMBL" id="BRLB01000026">
    <property type="protein sequence ID" value="GKX32129.1"/>
    <property type="molecule type" value="Genomic_DNA"/>
</dbReference>
<proteinExistence type="predicted"/>
<dbReference type="RefSeq" id="WP_281819543.1">
    <property type="nucleotide sequence ID" value="NZ_BRLB01000026.1"/>
</dbReference>
<evidence type="ECO:0000313" key="1">
    <source>
        <dbReference type="EMBL" id="GKX32129.1"/>
    </source>
</evidence>
<sequence>MNPHYNQNYTKAEITTILNKIQDCVRDNRYSIAQNENRQENIDFINEYNIRSNKQRSILLEIEPEDFCHSLKNTKLGFEHEILYVFVPKVKLFNIDDEEEIIDVYTKFNVIDMDNGSRAVVISFHRRNKPIDYLFR</sequence>
<dbReference type="AlphaFoldDB" id="A0A9W5YFJ6"/>
<organism evidence="1 2">
    <name type="scientific">Vallitalea longa</name>
    <dbReference type="NCBI Taxonomy" id="2936439"/>
    <lineage>
        <taxon>Bacteria</taxon>
        <taxon>Bacillati</taxon>
        <taxon>Bacillota</taxon>
        <taxon>Clostridia</taxon>
        <taxon>Lachnospirales</taxon>
        <taxon>Vallitaleaceae</taxon>
        <taxon>Vallitalea</taxon>
    </lineage>
</organism>
<keyword evidence="2" id="KW-1185">Reference proteome</keyword>
<dbReference type="Gene3D" id="3.30.2310.40">
    <property type="match status" value="1"/>
</dbReference>
<dbReference type="InterPro" id="IPR038493">
    <property type="entry name" value="MqsR_sf"/>
</dbReference>